<dbReference type="Pfam" id="PF22422">
    <property type="entry name" value="MGH1-like_GH"/>
    <property type="match status" value="2"/>
</dbReference>
<accession>A0A428MI11</accession>
<evidence type="ECO:0000313" key="2">
    <source>
        <dbReference type="EMBL" id="RSL16575.1"/>
    </source>
</evidence>
<comment type="caution">
    <text evidence="2">The sequence shown here is derived from an EMBL/GenBank/DDBJ whole genome shotgun (WGS) entry which is preliminary data.</text>
</comment>
<dbReference type="Gene3D" id="1.50.10.10">
    <property type="match status" value="1"/>
</dbReference>
<gene>
    <name evidence="2" type="ORF">EDE15_2096</name>
</gene>
<feature type="domain" description="Mannosylglycerate hydrolase MGH1-like glycoside hydrolase" evidence="1">
    <location>
        <begin position="435"/>
        <end position="542"/>
    </location>
</feature>
<dbReference type="InterPro" id="IPR054491">
    <property type="entry name" value="MGH1-like_GH"/>
</dbReference>
<organism evidence="2 3">
    <name type="scientific">Edaphobacter aggregans</name>
    <dbReference type="NCBI Taxonomy" id="570835"/>
    <lineage>
        <taxon>Bacteria</taxon>
        <taxon>Pseudomonadati</taxon>
        <taxon>Acidobacteriota</taxon>
        <taxon>Terriglobia</taxon>
        <taxon>Terriglobales</taxon>
        <taxon>Acidobacteriaceae</taxon>
        <taxon>Edaphobacter</taxon>
    </lineage>
</organism>
<reference evidence="2 3" key="1">
    <citation type="submission" date="2018-12" db="EMBL/GenBank/DDBJ databases">
        <title>Sequencing of bacterial isolates from soil warming experiment in Harvard Forest, Massachusetts, USA.</title>
        <authorList>
            <person name="Deangelis K."/>
        </authorList>
    </citation>
    <scope>NUCLEOTIDE SEQUENCE [LARGE SCALE GENOMIC DNA]</scope>
    <source>
        <strain evidence="2 3">EB153</strain>
    </source>
</reference>
<dbReference type="GO" id="GO:0004573">
    <property type="term" value="F:Glc3Man9GlcNAc2 oligosaccharide glucosidase activity"/>
    <property type="evidence" value="ECO:0007669"/>
    <property type="project" value="InterPro"/>
</dbReference>
<dbReference type="InterPro" id="IPR004888">
    <property type="entry name" value="Glycoside_hydrolase_63"/>
</dbReference>
<sequence length="927" mass="106087">MAQAAAEQRRLKEAGQKLVPWKKWGPYLSERQWGTVREDYSDNGNAWDYFTHDQARSRAYRWGEDGLAGISDDHQVLCFAIALWNGKDPILKERLFGLTNSEGNHGEDVKEYYFYLDSTPTHSYMKYLYKYPQAAYPYEDLIKTNRERGRGKPEYELLDTGVFNEDRYFDVLVEYAKAGAESLEIKISVSNRGPEAATLHLLPTLWFRNTWMWSDAGSKPVLKGAQHKGFSVISAHHTDPIFQESLADYGLYCEGDTPLLFTENENNNEKLFGTRNASPYVKDAFHNYLIHNQKEAVNPALEGTKAAPHYTLNVGPGKTEVVRLHLGRAVAELKARPFEHFDEVFAARLKEADEFYNGITPEKVKADPDRAMVMRQALAGMLWSKQYFYYDLNVWLREHKVEPTSSPEIRQRVRNGEWFHMYNNDIISMPDKWEYPWYAAWDLAFHMLAFQTVDPDFAKAQLMLILRNDYQHPNGQVPAYEWNFGDTNPPVHAYATMQIYLSDKERNNGQGDLEFLTYAFSKLLVNFTWWLNRKDRAGNNLFEGGFLGLDNIGVFDRSAPIPGGGYLEQADGTAWMVFFSQQMLRIAVELALHYPVFEEFVIKFFEHTMWIAGAMDRMGNAKNTMWNEEDGFFYDVLRMPNGQAFQMKVRSMVGLLPLTAVAIFEEDLQEKLPTFRKYARNFLARHPELAANLHMPTAPGIAGRRLLSTVNEDKLRRILTKMLDEKEFFGPHGIRALSLYHRDHPFEFDMGGQKSSVGYLPGDSDSGMFGGNSNWRGPVWMPVNFLLYTSLMRLGAYYGDTFTIECPTGSGHLMTLFQVAKELGERLIGTFVKDSSGKRPVFGDVEKFQTDPHWRDNVLFYEYFHGDTGAGVGASHQTGWTGCIARIIQGNGAFKESDVLERDVERRAIRLGQGQKVDTTSAAITKP</sequence>
<dbReference type="PANTHER" id="PTHR10412:SF10">
    <property type="entry name" value="GLYCOSYL HYDROLASE FAMILY 63 C-TERMINAL DOMAIN-CONTAINING PROTEIN"/>
    <property type="match status" value="1"/>
</dbReference>
<dbReference type="GO" id="GO:0009311">
    <property type="term" value="P:oligosaccharide metabolic process"/>
    <property type="evidence" value="ECO:0007669"/>
    <property type="project" value="InterPro"/>
</dbReference>
<dbReference type="InterPro" id="IPR008928">
    <property type="entry name" value="6-hairpin_glycosidase_sf"/>
</dbReference>
<feature type="domain" description="Mannosylglycerate hydrolase MGH1-like glycoside hydrolase" evidence="1">
    <location>
        <begin position="709"/>
        <end position="878"/>
    </location>
</feature>
<dbReference type="OrthoDB" id="9798687at2"/>
<keyword evidence="3" id="KW-1185">Reference proteome</keyword>
<dbReference type="PANTHER" id="PTHR10412">
    <property type="entry name" value="MANNOSYL-OLIGOSACCHARIDE GLUCOSIDASE"/>
    <property type="match status" value="1"/>
</dbReference>
<proteinExistence type="predicted"/>
<dbReference type="InterPro" id="IPR012341">
    <property type="entry name" value="6hp_glycosidase-like_sf"/>
</dbReference>
<dbReference type="Proteomes" id="UP000269669">
    <property type="component" value="Unassembled WGS sequence"/>
</dbReference>
<evidence type="ECO:0000313" key="3">
    <source>
        <dbReference type="Proteomes" id="UP000269669"/>
    </source>
</evidence>
<evidence type="ECO:0000259" key="1">
    <source>
        <dbReference type="Pfam" id="PF22422"/>
    </source>
</evidence>
<protein>
    <recommendedName>
        <fullName evidence="1">Mannosylglycerate hydrolase MGH1-like glycoside hydrolase domain-containing protein</fullName>
    </recommendedName>
</protein>
<dbReference type="RefSeq" id="WP_125485164.1">
    <property type="nucleotide sequence ID" value="NZ_RSDW01000001.1"/>
</dbReference>
<dbReference type="SUPFAM" id="SSF48208">
    <property type="entry name" value="Six-hairpin glycosidases"/>
    <property type="match status" value="1"/>
</dbReference>
<dbReference type="EMBL" id="RSDW01000001">
    <property type="protein sequence ID" value="RSL16575.1"/>
    <property type="molecule type" value="Genomic_DNA"/>
</dbReference>
<dbReference type="AlphaFoldDB" id="A0A428MI11"/>
<name>A0A428MI11_9BACT</name>